<dbReference type="SUPFAM" id="SSF54001">
    <property type="entry name" value="Cysteine proteinases"/>
    <property type="match status" value="1"/>
</dbReference>
<evidence type="ECO:0000313" key="5">
    <source>
        <dbReference type="EMBL" id="KAG0715903.1"/>
    </source>
</evidence>
<feature type="transmembrane region" description="Helical" evidence="3">
    <location>
        <begin position="12"/>
        <end position="37"/>
    </location>
</feature>
<reference evidence="5" key="1">
    <citation type="submission" date="2020-07" db="EMBL/GenBank/DDBJ databases">
        <title>The High-quality genome of the commercially important snow crab, Chionoecetes opilio.</title>
        <authorList>
            <person name="Jeong J.-H."/>
            <person name="Ryu S."/>
        </authorList>
    </citation>
    <scope>NUCLEOTIDE SEQUENCE</scope>
    <source>
        <strain evidence="5">MADBK_172401_WGS</strain>
        <tissue evidence="5">Digestive gland</tissue>
    </source>
</reference>
<keyword evidence="6" id="KW-1185">Reference proteome</keyword>
<dbReference type="InterPro" id="IPR038765">
    <property type="entry name" value="Papain-like_cys_pep_sf"/>
</dbReference>
<sequence length="497" mass="55849">MTRSKRGSEEGRRLWCAGVAAWAAWVVVVGVAVVPALTAGQYGYGTYPDLPGSYCRLRHGRYGTCCPGRLDDCSMPIIGTLCYCDQFCNRTSNPDCCPDYWDVCLGLGPPSITQKVCNKDGIDILSGTSYTFNCNKCLCVNGRLSCEDDLCLVDEELMRQVNGNPRSYGWTASNYSMFWGRKASEGLVMKTGTLNPEALSMRMYPILLQPELDRIPSQFDARYKREWRGQISGVRDQGWCGASWAFSTLGVAQDRLAVASQGNESVDLSPQHLLSCDRRGQSGCKGGHVDRAWQYLRKVGVVNEGCFKYVSGNTGKVPECRIPRGGNMLTLRCAADEAVYKRRGLYRTEPAYRISGKEEDIQWEIMTNGPVQAMIKVQRDLFMYRRGVYAGTSLAPEQTASHSVRILGWGEETYGAGQPSKYWLVANSWGTEWGEEGLFRIRRGYNESGIETFVLAVRARLYDYDRRAGAGGRRIRHTLRHDKKEHHHSFYHTKRSH</sequence>
<dbReference type="PANTHER" id="PTHR12411">
    <property type="entry name" value="CYSTEINE PROTEASE FAMILY C1-RELATED"/>
    <property type="match status" value="1"/>
</dbReference>
<feature type="domain" description="SMB" evidence="4">
    <location>
        <begin position="61"/>
        <end position="111"/>
    </location>
</feature>
<evidence type="ECO:0000256" key="1">
    <source>
        <dbReference type="ARBA" id="ARBA00008455"/>
    </source>
</evidence>
<dbReference type="PROSITE" id="PS00639">
    <property type="entry name" value="THIOL_PROTEASE_HIS"/>
    <property type="match status" value="1"/>
</dbReference>
<keyword evidence="3" id="KW-0812">Transmembrane</keyword>
<keyword evidence="2" id="KW-1015">Disulfide bond</keyword>
<dbReference type="Pfam" id="PF00112">
    <property type="entry name" value="Peptidase_C1"/>
    <property type="match status" value="1"/>
</dbReference>
<dbReference type="Gene3D" id="3.90.70.10">
    <property type="entry name" value="Cysteine proteinases"/>
    <property type="match status" value="1"/>
</dbReference>
<dbReference type="InterPro" id="IPR000668">
    <property type="entry name" value="Peptidase_C1A_C"/>
</dbReference>
<dbReference type="OrthoDB" id="3789175at2759"/>
<evidence type="ECO:0000256" key="3">
    <source>
        <dbReference type="SAM" id="Phobius"/>
    </source>
</evidence>
<evidence type="ECO:0000313" key="6">
    <source>
        <dbReference type="Proteomes" id="UP000770661"/>
    </source>
</evidence>
<evidence type="ECO:0000256" key="2">
    <source>
        <dbReference type="ARBA" id="ARBA00023157"/>
    </source>
</evidence>
<keyword evidence="3" id="KW-1133">Transmembrane helix</keyword>
<comment type="similarity">
    <text evidence="1">Belongs to the peptidase C1 family.</text>
</comment>
<dbReference type="PROSITE" id="PS50958">
    <property type="entry name" value="SMB_2"/>
    <property type="match status" value="1"/>
</dbReference>
<dbReference type="EMBL" id="JACEEZ010019237">
    <property type="protein sequence ID" value="KAG0715903.1"/>
    <property type="molecule type" value="Genomic_DNA"/>
</dbReference>
<comment type="caution">
    <text evidence="5">The sequence shown here is derived from an EMBL/GenBank/DDBJ whole genome shotgun (WGS) entry which is preliminary data.</text>
</comment>
<dbReference type="GO" id="GO:0006508">
    <property type="term" value="P:proteolysis"/>
    <property type="evidence" value="ECO:0007669"/>
    <property type="project" value="InterPro"/>
</dbReference>
<dbReference type="Proteomes" id="UP000770661">
    <property type="component" value="Unassembled WGS sequence"/>
</dbReference>
<dbReference type="CDD" id="cd02620">
    <property type="entry name" value="Peptidase_C1A_CathepsinB"/>
    <property type="match status" value="1"/>
</dbReference>
<evidence type="ECO:0000259" key="4">
    <source>
        <dbReference type="PROSITE" id="PS50958"/>
    </source>
</evidence>
<name>A0A8J4XXT3_CHIOP</name>
<dbReference type="PROSITE" id="PS00640">
    <property type="entry name" value="THIOL_PROTEASE_ASN"/>
    <property type="match status" value="1"/>
</dbReference>
<dbReference type="GO" id="GO:0008234">
    <property type="term" value="F:cysteine-type peptidase activity"/>
    <property type="evidence" value="ECO:0007669"/>
    <property type="project" value="InterPro"/>
</dbReference>
<accession>A0A8J4XXT3</accession>
<dbReference type="SMART" id="SM00645">
    <property type="entry name" value="Pept_C1"/>
    <property type="match status" value="1"/>
</dbReference>
<organism evidence="5 6">
    <name type="scientific">Chionoecetes opilio</name>
    <name type="common">Atlantic snow crab</name>
    <name type="synonym">Cancer opilio</name>
    <dbReference type="NCBI Taxonomy" id="41210"/>
    <lineage>
        <taxon>Eukaryota</taxon>
        <taxon>Metazoa</taxon>
        <taxon>Ecdysozoa</taxon>
        <taxon>Arthropoda</taxon>
        <taxon>Crustacea</taxon>
        <taxon>Multicrustacea</taxon>
        <taxon>Malacostraca</taxon>
        <taxon>Eumalacostraca</taxon>
        <taxon>Eucarida</taxon>
        <taxon>Decapoda</taxon>
        <taxon>Pleocyemata</taxon>
        <taxon>Brachyura</taxon>
        <taxon>Eubrachyura</taxon>
        <taxon>Majoidea</taxon>
        <taxon>Majidae</taxon>
        <taxon>Chionoecetes</taxon>
    </lineage>
</organism>
<proteinExistence type="inferred from homology"/>
<keyword evidence="3" id="KW-0472">Membrane</keyword>
<gene>
    <name evidence="5" type="primary">F26E4.3_0</name>
    <name evidence="5" type="ORF">GWK47_010854</name>
</gene>
<dbReference type="InterPro" id="IPR025660">
    <property type="entry name" value="Pept_his_AS"/>
</dbReference>
<dbReference type="InterPro" id="IPR001212">
    <property type="entry name" value="Somatomedin_B_dom"/>
</dbReference>
<dbReference type="InterPro" id="IPR025661">
    <property type="entry name" value="Pept_asp_AS"/>
</dbReference>
<dbReference type="PRINTS" id="PR00705">
    <property type="entry name" value="PAPAIN"/>
</dbReference>
<protein>
    <submittedName>
        <fullName evidence="5">Putative peptidase C1-like protein F26E4.3</fullName>
    </submittedName>
</protein>
<dbReference type="InterPro" id="IPR013128">
    <property type="entry name" value="Peptidase_C1A"/>
</dbReference>
<dbReference type="AlphaFoldDB" id="A0A8J4XXT3"/>